<dbReference type="SUPFAM" id="SSF140931">
    <property type="entry name" value="Fic-like"/>
    <property type="match status" value="1"/>
</dbReference>
<evidence type="ECO:0000313" key="3">
    <source>
        <dbReference type="Proteomes" id="UP000695802"/>
    </source>
</evidence>
<dbReference type="InterPro" id="IPR003812">
    <property type="entry name" value="Fido"/>
</dbReference>
<feature type="domain" description="Fido" evidence="1">
    <location>
        <begin position="94"/>
        <end position="243"/>
    </location>
</feature>
<evidence type="ECO:0000259" key="1">
    <source>
        <dbReference type="PROSITE" id="PS51459"/>
    </source>
</evidence>
<dbReference type="RefSeq" id="WP_206228743.1">
    <property type="nucleotide sequence ID" value="NZ_JAFIWB010000002.1"/>
</dbReference>
<dbReference type="Gene3D" id="1.10.3290.10">
    <property type="entry name" value="Fido-like domain"/>
    <property type="match status" value="1"/>
</dbReference>
<dbReference type="InterPro" id="IPR040198">
    <property type="entry name" value="Fido_containing"/>
</dbReference>
<reference evidence="2 3" key="1">
    <citation type="submission" date="2021-02" db="EMBL/GenBank/DDBJ databases">
        <title>Taxonomically Unique Crown Gall-Associated Xanthomonas Stains Have Deficiency in Virulence Repertories.</title>
        <authorList>
            <person name="Mafakheri H."/>
            <person name="Taghavi S.M."/>
            <person name="Dimkic I."/>
            <person name="Nemanja K."/>
            <person name="Osdaghi E."/>
        </authorList>
    </citation>
    <scope>NUCLEOTIDE SEQUENCE [LARGE SCALE GENOMIC DNA]</scope>
    <source>
        <strain evidence="2 3">FX4</strain>
    </source>
</reference>
<accession>A0ABS3B0H1</accession>
<dbReference type="Proteomes" id="UP000695802">
    <property type="component" value="Unassembled WGS sequence"/>
</dbReference>
<dbReference type="PANTHER" id="PTHR13504">
    <property type="entry name" value="FIDO DOMAIN-CONTAINING PROTEIN DDB_G0283145"/>
    <property type="match status" value="1"/>
</dbReference>
<proteinExistence type="predicted"/>
<gene>
    <name evidence="2" type="ORF">JR064_02730</name>
</gene>
<protein>
    <submittedName>
        <fullName evidence="2">Fic family protein</fullName>
    </submittedName>
</protein>
<sequence length="265" mass="30331">MALTMLGVPQEMMPPVFQVSRAHCERLIEFNSHQEPRVLPSVVMERERLFEIVRRLVPFKVHDPSSSSGYRRELISMAEVDRLFKSGFFGPKRVDIGVVLETHRALMEMTGRPSARSVFRNIEVMVGVNAFNSHGFVAPKCEIRDELRWLIARVMAPELMPLPFVAAFLWFFLHLHPFRDGNGRSSRVILLRLISWRWGLESQVFHAAVSALWYMEQKKTEFVYAMHRARLGYGADLYGVIMDGMASSQDQGLDELGAFKVCGVT</sequence>
<dbReference type="EMBL" id="JAFIWB010000002">
    <property type="protein sequence ID" value="MBN6101080.1"/>
    <property type="molecule type" value="Genomic_DNA"/>
</dbReference>
<organism evidence="2 3">
    <name type="scientific">Xanthomonas bonasiae</name>
    <dbReference type="NCBI Taxonomy" id="2810351"/>
    <lineage>
        <taxon>Bacteria</taxon>
        <taxon>Pseudomonadati</taxon>
        <taxon>Pseudomonadota</taxon>
        <taxon>Gammaproteobacteria</taxon>
        <taxon>Lysobacterales</taxon>
        <taxon>Lysobacteraceae</taxon>
        <taxon>Xanthomonas</taxon>
    </lineage>
</organism>
<evidence type="ECO:0000313" key="2">
    <source>
        <dbReference type="EMBL" id="MBN6101080.1"/>
    </source>
</evidence>
<name>A0ABS3B0H1_9XANT</name>
<dbReference type="Pfam" id="PF02661">
    <property type="entry name" value="Fic"/>
    <property type="match status" value="1"/>
</dbReference>
<comment type="caution">
    <text evidence="2">The sequence shown here is derived from an EMBL/GenBank/DDBJ whole genome shotgun (WGS) entry which is preliminary data.</text>
</comment>
<keyword evidence="3" id="KW-1185">Reference proteome</keyword>
<dbReference type="InterPro" id="IPR036597">
    <property type="entry name" value="Fido-like_dom_sf"/>
</dbReference>
<dbReference type="PROSITE" id="PS51459">
    <property type="entry name" value="FIDO"/>
    <property type="match status" value="1"/>
</dbReference>
<dbReference type="PANTHER" id="PTHR13504:SF38">
    <property type="entry name" value="FIDO DOMAIN-CONTAINING PROTEIN"/>
    <property type="match status" value="1"/>
</dbReference>